<dbReference type="GO" id="GO:0016491">
    <property type="term" value="F:oxidoreductase activity"/>
    <property type="evidence" value="ECO:0007669"/>
    <property type="project" value="TreeGrafter"/>
</dbReference>
<evidence type="ECO:0000259" key="3">
    <source>
        <dbReference type="Pfam" id="PF22113"/>
    </source>
</evidence>
<dbReference type="Pfam" id="PF22113">
    <property type="entry name" value="Mtrc-MtrF_II-IV_dom"/>
    <property type="match status" value="1"/>
</dbReference>
<dbReference type="InterPro" id="IPR051829">
    <property type="entry name" value="Multiheme_Cytochr_ET"/>
</dbReference>
<dbReference type="PANTHER" id="PTHR35038:SF5">
    <property type="entry name" value="CYTOCHROME C-TYPE PROTEIN NRFB"/>
    <property type="match status" value="1"/>
</dbReference>
<keyword evidence="1 2" id="KW-0732">Signal</keyword>
<dbReference type="InterPro" id="IPR054337">
    <property type="entry name" value="Mtrc-MtrF-like_dom_II/IV"/>
</dbReference>
<gene>
    <name evidence="4" type="ORF">IPO85_18885</name>
</gene>
<accession>A0A9D7SE73</accession>
<feature type="signal peptide" evidence="2">
    <location>
        <begin position="1"/>
        <end position="20"/>
    </location>
</feature>
<protein>
    <recommendedName>
        <fullName evidence="3">Outer membrane cytochrome MtrC/MtrF-like domain-containing protein</fullName>
    </recommendedName>
</protein>
<dbReference type="Proteomes" id="UP000808349">
    <property type="component" value="Unassembled WGS sequence"/>
</dbReference>
<evidence type="ECO:0000256" key="1">
    <source>
        <dbReference type="ARBA" id="ARBA00022729"/>
    </source>
</evidence>
<feature type="chain" id="PRO_5039556380" description="Outer membrane cytochrome MtrC/MtrF-like domain-containing protein" evidence="2">
    <location>
        <begin position="21"/>
        <end position="1672"/>
    </location>
</feature>
<feature type="domain" description="Outer membrane cytochrome MtrC/MtrF-like" evidence="3">
    <location>
        <begin position="132"/>
        <end position="296"/>
    </location>
</feature>
<sequence length="1672" mass="186588">MQRLSQIILPLILSVFALNAQSPHGDKLAIDCAKCHSPESWSYNSNLSLFSHDSTAFALFGQHKALDCKSCHQSLKFDEAPTDCNSCHVDPHNQTVGLDCKRCHTSASWIVDNITEIHEQTSFPLTGVHRTVNCNLCHISETNIRFNTAGINCIDCHRNDYERTTSPDHKKNNFSTNCTDCHSLTEADWKTDKVDHSFFPLEQGHSIKDCAQCHLSKDYSNISKNCISCHNQDFQSTNNPNHMSAKFSNDCASCHTLSPGWKPVQYSAHDAIFPIYSGKHKGKWTQCIDCHKNEKDFTSFTCISCHINPETDKVHQKVNAYIYQDQACLACHPTGSADEVFDHNKTQFPLTGMHTTIDCIQCHKNGFKGTPTECVSCHQMDFNNTLNPNHNKLGIGTDCISCHTTEANWNPAKFDLHPKFYPLNGAHAKIANDCIACHKGNYNNNPNTCAECHQTDFDQTTNPNHKAGQFPNDCASCHSENSWVPSKFDHDGLNFPIFSGKHKGKWTQCIDCHNNPSDYKQFTCISCHMNPETDDIHKGTNGYTYNDQACLACHPTGDADFKFDHNATAFPLTGAHKTTDCLMCHAKGFKGTSTSCASCHQLDYDQSLNPSHKKLNLSNDCASCHTTAPGWEPAQFANHNSFYELKGAHARIASDCISCHQGNYNNTPNTCNGCHNSDYVAAKNPDHKQTGFSTDCATCHGENSWKPSTFNHDGMYFPVYSGKHKGVWNQCIECHNNPSDIHQVTCISCHINPETDQKHAGVGGYIYQDKACFACHPTGDADVKFDHNTTQFPLTGAHTTTNCLECHSKGFKGTSTACMDCHQKDFDQSQNPKHKDLGISTDCISCHTTTPGWSPARFDIHNNYYVLQDAHAQIANDCKACHNGNYNNTPNTCVGCHQKDYSNTKDPNHITAQFPTDCAACHNQKAWDPSTFNHDGMYFPVYSGKHKGVWNQCIECHTNPGDFKQNSCTVCHINPETNDQHKMVSGYYYQSDACLACHPTGDADFKFDHNSTMFPLTGAHKTVNCQECHSKGFKGTSTICVDCHKTNFDQSQNPKHIDLNISTDCISCHTTDPGWAPAKFDIHSNYYVLDGAHANIAKDCNSCHHGDYNNTPNTCVACHSKDYDLSLNPNHTQLQLPTDCASCHTTKPGWDPASFDIHNTYYELKGAHAKISKDCATCHNGDYNNTPNTCVGCHNEEYKGTTNPNHEAAQFPTDCASCHSENAWVPSTFNHDGMYFPVYTGKHKMVWDKCTECHTNPTDYKQFTCITCHMNPETDEKHMTVGGYLYASYACLACHPTGEKKMAFDHNMSSFPLTGAHKTTDCRECHIKEYKNTPTDCFSCHNKDYNQSTNPNHANLNITTDCISCHTTAPGWAPAKFDIHNQFYVLDNAHADIANDCKACHHGNYKNTPNTCQGCHLSDYNASINPNHKRLNIPTNCVDCHTTVKDWKPATFDIHNNYYVLDGAHASIAHDCNICHHGNYNTTPKTCAGCHITDYNASTNPNHKKLNLSTDCVSCHTTAPNWEPATFDVHNNYYVLQGAHANIKNDCAICHKGNYNTTPNTCYGCHKTDYDQTTNPNHKTAKFPTDCTVCHSQTAWTPSTFNHDANYFPIYSGKHKNEWNLCSECHTNSNDFKIFSCLVCHKKNETDSDHNGVSGYSYNSNACYSCHPDGKK</sequence>
<evidence type="ECO:0000313" key="5">
    <source>
        <dbReference type="Proteomes" id="UP000808349"/>
    </source>
</evidence>
<name>A0A9D7SE73_9BACT</name>
<dbReference type="EMBL" id="JADKFW010000021">
    <property type="protein sequence ID" value="MBK9719539.1"/>
    <property type="molecule type" value="Genomic_DNA"/>
</dbReference>
<comment type="caution">
    <text evidence="4">The sequence shown here is derived from an EMBL/GenBank/DDBJ whole genome shotgun (WGS) entry which is preliminary data.</text>
</comment>
<reference evidence="4 5" key="1">
    <citation type="submission" date="2020-10" db="EMBL/GenBank/DDBJ databases">
        <title>Connecting structure to function with the recovery of over 1000 high-quality activated sludge metagenome-assembled genomes encoding full-length rRNA genes using long-read sequencing.</title>
        <authorList>
            <person name="Singleton C.M."/>
            <person name="Petriglieri F."/>
            <person name="Kristensen J.M."/>
            <person name="Kirkegaard R.H."/>
            <person name="Michaelsen T.Y."/>
            <person name="Andersen M.H."/>
            <person name="Karst S.M."/>
            <person name="Dueholm M.S."/>
            <person name="Nielsen P.H."/>
            <person name="Albertsen M."/>
        </authorList>
    </citation>
    <scope>NUCLEOTIDE SEQUENCE [LARGE SCALE GENOMIC DNA]</scope>
    <source>
        <strain evidence="4">Ribe_18-Q3-R11-54_BAT3C.373</strain>
    </source>
</reference>
<dbReference type="InterPro" id="IPR036280">
    <property type="entry name" value="Multihaem_cyt_sf"/>
</dbReference>
<proteinExistence type="predicted"/>
<dbReference type="Gene3D" id="1.10.1130.10">
    <property type="entry name" value="Flavocytochrome C3, Chain A"/>
    <property type="match status" value="1"/>
</dbReference>
<evidence type="ECO:0000313" key="4">
    <source>
        <dbReference type="EMBL" id="MBK9719539.1"/>
    </source>
</evidence>
<evidence type="ECO:0000256" key="2">
    <source>
        <dbReference type="SAM" id="SignalP"/>
    </source>
</evidence>
<organism evidence="4 5">
    <name type="scientific">Candidatus Defluviibacterium haderslevense</name>
    <dbReference type="NCBI Taxonomy" id="2981993"/>
    <lineage>
        <taxon>Bacteria</taxon>
        <taxon>Pseudomonadati</taxon>
        <taxon>Bacteroidota</taxon>
        <taxon>Saprospiria</taxon>
        <taxon>Saprospirales</taxon>
        <taxon>Saprospiraceae</taxon>
        <taxon>Candidatus Defluviibacterium</taxon>
    </lineage>
</organism>
<dbReference type="SUPFAM" id="SSF48695">
    <property type="entry name" value="Multiheme cytochromes"/>
    <property type="match status" value="7"/>
</dbReference>
<dbReference type="Gene3D" id="3.90.10.10">
    <property type="entry name" value="Cytochrome C3"/>
    <property type="match status" value="20"/>
</dbReference>
<dbReference type="PANTHER" id="PTHR35038">
    <property type="entry name" value="DISSIMILATORY SULFITE REDUCTASE SIRA"/>
    <property type="match status" value="1"/>
</dbReference>